<keyword evidence="3" id="KW-1185">Reference proteome</keyword>
<proteinExistence type="predicted"/>
<feature type="domain" description="SnoaL-like" evidence="1">
    <location>
        <begin position="148"/>
        <end position="265"/>
    </location>
</feature>
<gene>
    <name evidence="2" type="ORF">ACFPK1_06660</name>
</gene>
<protein>
    <submittedName>
        <fullName evidence="2">YybH family protein</fullName>
    </submittedName>
</protein>
<dbReference type="Proteomes" id="UP001596175">
    <property type="component" value="Unassembled WGS sequence"/>
</dbReference>
<feature type="domain" description="SnoaL-like" evidence="1">
    <location>
        <begin position="14"/>
        <end position="136"/>
    </location>
</feature>
<dbReference type="InterPro" id="IPR011944">
    <property type="entry name" value="Steroid_delta5-4_isomerase"/>
</dbReference>
<dbReference type="RefSeq" id="WP_378020104.1">
    <property type="nucleotide sequence ID" value="NZ_JBHSKG010000002.1"/>
</dbReference>
<name>A0ABV9Z9F8_9PSEU</name>
<dbReference type="SUPFAM" id="SSF54427">
    <property type="entry name" value="NTF2-like"/>
    <property type="match status" value="2"/>
</dbReference>
<evidence type="ECO:0000313" key="3">
    <source>
        <dbReference type="Proteomes" id="UP001596175"/>
    </source>
</evidence>
<dbReference type="InterPro" id="IPR037401">
    <property type="entry name" value="SnoaL-like"/>
</dbReference>
<organism evidence="2 3">
    <name type="scientific">Actinomycetospora rhizophila</name>
    <dbReference type="NCBI Taxonomy" id="1416876"/>
    <lineage>
        <taxon>Bacteria</taxon>
        <taxon>Bacillati</taxon>
        <taxon>Actinomycetota</taxon>
        <taxon>Actinomycetes</taxon>
        <taxon>Pseudonocardiales</taxon>
        <taxon>Pseudonocardiaceae</taxon>
        <taxon>Actinomycetospora</taxon>
    </lineage>
</organism>
<comment type="caution">
    <text evidence="2">The sequence shown here is derived from an EMBL/GenBank/DDBJ whole genome shotgun (WGS) entry which is preliminary data.</text>
</comment>
<accession>A0ABV9Z9F8</accession>
<sequence>MAGTTTTMKDEQEIRALIERWARAVHAGDLDAVLADHTRDIVMFDVPPPHDGVRGIEEYAATWPPFFGFQASGACFDILELDVTAGADVAFAHALMLCATPDERAAHPERRLRLTVGLRKEGGRWVVAHEHHSFADETPIAEEDEQAIRDVHRGWVDDTAAGDLDGLVATIADDVVSYELAGKTEYVGIDEVREVCCEGLAASPGPVGWEIPDLRVEVGGDLAVSWGVDHLTPAGGETVRSRGTRVFRRTPDGWRMVHQHLSVPAEG</sequence>
<dbReference type="Pfam" id="PF13474">
    <property type="entry name" value="SnoaL_3"/>
    <property type="match status" value="2"/>
</dbReference>
<dbReference type="InterPro" id="IPR032710">
    <property type="entry name" value="NTF2-like_dom_sf"/>
</dbReference>
<dbReference type="NCBIfam" id="TIGR02246">
    <property type="entry name" value="SgcJ/EcaC family oxidoreductase"/>
    <property type="match status" value="1"/>
</dbReference>
<evidence type="ECO:0000313" key="2">
    <source>
        <dbReference type="EMBL" id="MFC5137905.1"/>
    </source>
</evidence>
<evidence type="ECO:0000259" key="1">
    <source>
        <dbReference type="Pfam" id="PF13474"/>
    </source>
</evidence>
<dbReference type="EMBL" id="JBHSKG010000002">
    <property type="protein sequence ID" value="MFC5137905.1"/>
    <property type="molecule type" value="Genomic_DNA"/>
</dbReference>
<reference evidence="3" key="1">
    <citation type="journal article" date="2019" name="Int. J. Syst. Evol. Microbiol.">
        <title>The Global Catalogue of Microorganisms (GCM) 10K type strain sequencing project: providing services to taxonomists for standard genome sequencing and annotation.</title>
        <authorList>
            <consortium name="The Broad Institute Genomics Platform"/>
            <consortium name="The Broad Institute Genome Sequencing Center for Infectious Disease"/>
            <person name="Wu L."/>
            <person name="Ma J."/>
        </authorList>
    </citation>
    <scope>NUCLEOTIDE SEQUENCE [LARGE SCALE GENOMIC DNA]</scope>
    <source>
        <strain evidence="3">XZYJ18</strain>
    </source>
</reference>
<dbReference type="Gene3D" id="3.10.450.50">
    <property type="match status" value="2"/>
</dbReference>